<evidence type="ECO:0000256" key="10">
    <source>
        <dbReference type="ARBA" id="ARBA00023317"/>
    </source>
</evidence>
<dbReference type="NCBIfam" id="NF003678">
    <property type="entry name" value="PRK05305.1-2"/>
    <property type="match status" value="1"/>
</dbReference>
<evidence type="ECO:0000256" key="7">
    <source>
        <dbReference type="ARBA" id="ARBA00023209"/>
    </source>
</evidence>
<keyword evidence="8 12" id="KW-0456">Lyase</keyword>
<evidence type="ECO:0000256" key="6">
    <source>
        <dbReference type="ARBA" id="ARBA00023145"/>
    </source>
</evidence>
<keyword evidence="5 11" id="KW-0472">Membrane</keyword>
<organism evidence="12">
    <name type="scientific">hydrothermal vent metagenome</name>
    <dbReference type="NCBI Taxonomy" id="652676"/>
    <lineage>
        <taxon>unclassified sequences</taxon>
        <taxon>metagenomes</taxon>
        <taxon>ecological metagenomes</taxon>
    </lineage>
</organism>
<evidence type="ECO:0000256" key="4">
    <source>
        <dbReference type="ARBA" id="ARBA00023098"/>
    </source>
</evidence>
<keyword evidence="3" id="KW-0210">Decarboxylase</keyword>
<keyword evidence="7" id="KW-0594">Phospholipid biosynthesis</keyword>
<dbReference type="GO" id="GO:0008654">
    <property type="term" value="P:phospholipid biosynthetic process"/>
    <property type="evidence" value="ECO:0007669"/>
    <property type="project" value="UniProtKB-KW"/>
</dbReference>
<feature type="transmembrane region" description="Helical" evidence="11">
    <location>
        <begin position="7"/>
        <end position="27"/>
    </location>
</feature>
<evidence type="ECO:0000256" key="3">
    <source>
        <dbReference type="ARBA" id="ARBA00022793"/>
    </source>
</evidence>
<keyword evidence="2" id="KW-0444">Lipid biosynthesis</keyword>
<keyword evidence="10" id="KW-0670">Pyruvate</keyword>
<evidence type="ECO:0000313" key="12">
    <source>
        <dbReference type="EMBL" id="VAW36060.1"/>
    </source>
</evidence>
<evidence type="ECO:0000256" key="9">
    <source>
        <dbReference type="ARBA" id="ARBA00023264"/>
    </source>
</evidence>
<keyword evidence="4" id="KW-0443">Lipid metabolism</keyword>
<keyword evidence="11" id="KW-0812">Transmembrane</keyword>
<keyword evidence="11" id="KW-1133">Transmembrane helix</keyword>
<reference evidence="12" key="1">
    <citation type="submission" date="2018-06" db="EMBL/GenBank/DDBJ databases">
        <authorList>
            <person name="Zhirakovskaya E."/>
        </authorList>
    </citation>
    <scope>NUCLEOTIDE SEQUENCE</scope>
</reference>
<gene>
    <name evidence="12" type="ORF">MNBD_DELTA03-1595</name>
</gene>
<accession>A0A3B0V597</accession>
<dbReference type="HAMAP" id="MF_00664">
    <property type="entry name" value="PS_decarb_PSD_A"/>
    <property type="match status" value="1"/>
</dbReference>
<keyword evidence="1" id="KW-1003">Cell membrane</keyword>
<feature type="transmembrane region" description="Helical" evidence="11">
    <location>
        <begin position="33"/>
        <end position="49"/>
    </location>
</feature>
<evidence type="ECO:0000256" key="11">
    <source>
        <dbReference type="SAM" id="Phobius"/>
    </source>
</evidence>
<keyword evidence="6" id="KW-0865">Zymogen</keyword>
<dbReference type="PANTHER" id="PTHR35809">
    <property type="entry name" value="ARCHAETIDYLSERINE DECARBOXYLASE PROENZYME-RELATED"/>
    <property type="match status" value="1"/>
</dbReference>
<protein>
    <submittedName>
        <fullName evidence="12">Phosphatidylserine decarboxylase</fullName>
        <ecNumber evidence="12">4.1.1.65</ecNumber>
    </submittedName>
</protein>
<name>A0A3B0V597_9ZZZZ</name>
<proteinExistence type="inferred from homology"/>
<dbReference type="EC" id="4.1.1.65" evidence="12"/>
<dbReference type="PANTHER" id="PTHR35809:SF1">
    <property type="entry name" value="ARCHAETIDYLSERINE DECARBOXYLASE PROENZYME-RELATED"/>
    <property type="match status" value="1"/>
</dbReference>
<dbReference type="EMBL" id="UOEX01000150">
    <property type="protein sequence ID" value="VAW36060.1"/>
    <property type="molecule type" value="Genomic_DNA"/>
</dbReference>
<dbReference type="GO" id="GO:0004609">
    <property type="term" value="F:phosphatidylserine decarboxylase activity"/>
    <property type="evidence" value="ECO:0007669"/>
    <property type="project" value="UniProtKB-EC"/>
</dbReference>
<evidence type="ECO:0000256" key="5">
    <source>
        <dbReference type="ARBA" id="ARBA00023136"/>
    </source>
</evidence>
<evidence type="ECO:0000256" key="1">
    <source>
        <dbReference type="ARBA" id="ARBA00022475"/>
    </source>
</evidence>
<dbReference type="InterPro" id="IPR003817">
    <property type="entry name" value="PS_Dcarbxylase"/>
</dbReference>
<dbReference type="AlphaFoldDB" id="A0A3B0V597"/>
<dbReference type="InterPro" id="IPR033175">
    <property type="entry name" value="PSD-A"/>
</dbReference>
<evidence type="ECO:0000256" key="2">
    <source>
        <dbReference type="ARBA" id="ARBA00022516"/>
    </source>
</evidence>
<sequence>MKKVKIPVALEGYPFIGLAALITIVVALLDYDMVSLISLAVTVFVLYFFRDPVRVAPTAADAVVSPADGKVIAIEEVFDDKFTNEHVYKISIFMNVFNVHVNRIPFPGKVLDIQYRPGRFYSANSDRATLENETCAVIMESDEGQKFAFVQMAGLIARRIVCWAEKGDIFKIGQRFGLIRFGSRVDVYLPNKVQIEVRNGQKVRGGETVLGYFPI</sequence>
<evidence type="ECO:0000256" key="8">
    <source>
        <dbReference type="ARBA" id="ARBA00023239"/>
    </source>
</evidence>
<dbReference type="Pfam" id="PF02666">
    <property type="entry name" value="PS_Dcarbxylase"/>
    <property type="match status" value="1"/>
</dbReference>
<keyword evidence="9" id="KW-1208">Phospholipid metabolism</keyword>
<dbReference type="NCBIfam" id="NF003685">
    <property type="entry name" value="PRK05305.2-5"/>
    <property type="match status" value="1"/>
</dbReference>